<reference evidence="1" key="1">
    <citation type="journal article" date="2021" name="J Fungi (Basel)">
        <title>Virulence traits and population genomics of the black yeast Aureobasidium melanogenum.</title>
        <authorList>
            <person name="Cernosa A."/>
            <person name="Sun X."/>
            <person name="Gostincar C."/>
            <person name="Fang C."/>
            <person name="Gunde-Cimerman N."/>
            <person name="Song Z."/>
        </authorList>
    </citation>
    <scope>NUCLEOTIDE SEQUENCE</scope>
    <source>
        <strain evidence="1">EXF-9298</strain>
    </source>
</reference>
<sequence>MSTAYPSYESLVTTNSTPFPSPTYLRIRWILRSDEMSHSIFILDDPTDSTSGEEPYSPTHPICDTALTSPPVSSIIIPVENLNRYTREWLYWHDEDHFDEQDGPPRFDAQGCIEHCCGEDRPGPGPQLEVFAEDGKFVTVGQFINTLHPWLRSLDGQLRAAAGVVDSWPLDLAHDLIVRAWQSPIRVADTKSWTPANWIEEREGQVRIAKKTLENMRKAGL</sequence>
<gene>
    <name evidence="1" type="ORF">KCU98_g13246</name>
</gene>
<keyword evidence="2" id="KW-1185">Reference proteome</keyword>
<feature type="non-terminal residue" evidence="1">
    <location>
        <position position="221"/>
    </location>
</feature>
<reference evidence="1" key="2">
    <citation type="submission" date="2021-08" db="EMBL/GenBank/DDBJ databases">
        <authorList>
            <person name="Gostincar C."/>
            <person name="Sun X."/>
            <person name="Song Z."/>
            <person name="Gunde-Cimerman N."/>
        </authorList>
    </citation>
    <scope>NUCLEOTIDE SEQUENCE</scope>
    <source>
        <strain evidence="1">EXF-9298</strain>
    </source>
</reference>
<dbReference type="AlphaFoldDB" id="A0A9P8JQD1"/>
<dbReference type="EMBL" id="JAHFXS010002406">
    <property type="protein sequence ID" value="KAG9972434.1"/>
    <property type="molecule type" value="Genomic_DNA"/>
</dbReference>
<dbReference type="Proteomes" id="UP000729357">
    <property type="component" value="Unassembled WGS sequence"/>
</dbReference>
<evidence type="ECO:0000313" key="1">
    <source>
        <dbReference type="EMBL" id="KAG9972434.1"/>
    </source>
</evidence>
<organism evidence="1 2">
    <name type="scientific">Aureobasidium melanogenum</name>
    <name type="common">Aureobasidium pullulans var. melanogenum</name>
    <dbReference type="NCBI Taxonomy" id="46634"/>
    <lineage>
        <taxon>Eukaryota</taxon>
        <taxon>Fungi</taxon>
        <taxon>Dikarya</taxon>
        <taxon>Ascomycota</taxon>
        <taxon>Pezizomycotina</taxon>
        <taxon>Dothideomycetes</taxon>
        <taxon>Dothideomycetidae</taxon>
        <taxon>Dothideales</taxon>
        <taxon>Saccotheciaceae</taxon>
        <taxon>Aureobasidium</taxon>
    </lineage>
</organism>
<name>A0A9P8JQD1_AURME</name>
<comment type="caution">
    <text evidence="1">The sequence shown here is derived from an EMBL/GenBank/DDBJ whole genome shotgun (WGS) entry which is preliminary data.</text>
</comment>
<evidence type="ECO:0000313" key="2">
    <source>
        <dbReference type="Proteomes" id="UP000729357"/>
    </source>
</evidence>
<protein>
    <submittedName>
        <fullName evidence="1">Uncharacterized protein</fullName>
    </submittedName>
</protein>
<proteinExistence type="predicted"/>
<accession>A0A9P8JQD1</accession>